<keyword evidence="1" id="KW-0732">Signal</keyword>
<feature type="chain" id="PRO_5028901865" evidence="1">
    <location>
        <begin position="20"/>
        <end position="441"/>
    </location>
</feature>
<evidence type="ECO:0000256" key="1">
    <source>
        <dbReference type="SAM" id="SignalP"/>
    </source>
</evidence>
<feature type="signal peptide" evidence="1">
    <location>
        <begin position="1"/>
        <end position="19"/>
    </location>
</feature>
<organism evidence="2 3">
    <name type="scientific">Lacibacter sediminis</name>
    <dbReference type="NCBI Taxonomy" id="2760713"/>
    <lineage>
        <taxon>Bacteria</taxon>
        <taxon>Pseudomonadati</taxon>
        <taxon>Bacteroidota</taxon>
        <taxon>Chitinophagia</taxon>
        <taxon>Chitinophagales</taxon>
        <taxon>Chitinophagaceae</taxon>
        <taxon>Lacibacter</taxon>
    </lineage>
</organism>
<dbReference type="EMBL" id="CP060007">
    <property type="protein sequence ID" value="QNA43456.1"/>
    <property type="molecule type" value="Genomic_DNA"/>
</dbReference>
<name>A0A7G5XDA3_9BACT</name>
<dbReference type="CDD" id="cd15482">
    <property type="entry name" value="Sialidase_non-viral"/>
    <property type="match status" value="1"/>
</dbReference>
<sequence>MKKLKFLFFCLFIQATLFAQKSNSIENVNLIKVGKGWARNSINANILRHNAIATYKNIQYIAYYNEQQQLVVGKRKINTENWQLNVSQYKGNAADAHCTISIIVDGDGYLHVSWGHHVNKLRYCRSVKPGSLELTNEFPMTGLKEERVTYPEFYNLPNGNLLFLYRDGSSGNGSIILNRYDVKYKKWSQVQDGWINGEGERSPYWQMGTDKSGTIHLSWVWRESPDVASNHDLCYARSKDGGKTWEKSTGEKYKLPVTAATAEYAVRIPQKSELINTTAIVADSKGRPYTVTYWRSESSKVPQYQLVYHDGSRWITQQVSDRKTPFSLSGSGTKRIPISRPQLIINENKKTVKAIMIYRDIEQEDKVSVALCNDLSKAKWVVENLTAESVGLWEPSYDTALWNRKKKVHLFVQKVEQGDAETVKDVLPQEVFVLEWKPRWK</sequence>
<dbReference type="AlphaFoldDB" id="A0A7G5XDA3"/>
<dbReference type="RefSeq" id="WP_182801721.1">
    <property type="nucleotide sequence ID" value="NZ_CP060007.1"/>
</dbReference>
<dbReference type="Proteomes" id="UP000515344">
    <property type="component" value="Chromosome"/>
</dbReference>
<reference evidence="3" key="1">
    <citation type="submission" date="2020-08" db="EMBL/GenBank/DDBJ databases">
        <title>Lacibacter sp. S13-6-6 genome sequencing.</title>
        <authorList>
            <person name="Jin L."/>
        </authorList>
    </citation>
    <scope>NUCLEOTIDE SEQUENCE [LARGE SCALE GENOMIC DNA]</scope>
    <source>
        <strain evidence="3">S13-6-6</strain>
    </source>
</reference>
<accession>A0A7G5XDA3</accession>
<evidence type="ECO:0000313" key="3">
    <source>
        <dbReference type="Proteomes" id="UP000515344"/>
    </source>
</evidence>
<keyword evidence="3" id="KW-1185">Reference proteome</keyword>
<evidence type="ECO:0000313" key="2">
    <source>
        <dbReference type="EMBL" id="QNA43456.1"/>
    </source>
</evidence>
<gene>
    <name evidence="2" type="ORF">H4075_15390</name>
</gene>
<dbReference type="SUPFAM" id="SSF50939">
    <property type="entry name" value="Sialidases"/>
    <property type="match status" value="1"/>
</dbReference>
<dbReference type="Pfam" id="PF15892">
    <property type="entry name" value="BNR_4"/>
    <property type="match status" value="1"/>
</dbReference>
<dbReference type="KEGG" id="lacs:H4075_15390"/>
<proteinExistence type="predicted"/>
<protein>
    <submittedName>
        <fullName evidence="2">BNR-4 repeat-containing protein</fullName>
    </submittedName>
</protein>
<dbReference type="Gene3D" id="2.120.10.10">
    <property type="match status" value="1"/>
</dbReference>
<dbReference type="InterPro" id="IPR036278">
    <property type="entry name" value="Sialidase_sf"/>
</dbReference>